<feature type="transmembrane region" description="Helical" evidence="18">
    <location>
        <begin position="110"/>
        <end position="130"/>
    </location>
</feature>
<accession>A0ABV1HRJ9</accession>
<feature type="transmembrane region" description="Helical" evidence="18">
    <location>
        <begin position="196"/>
        <end position="213"/>
    </location>
</feature>
<proteinExistence type="inferred from homology"/>
<feature type="transmembrane region" description="Helical" evidence="18">
    <location>
        <begin position="84"/>
        <end position="103"/>
    </location>
</feature>
<dbReference type="PANTHER" id="PTHR30474:SF2">
    <property type="entry name" value="PEPTIDOGLYCAN GLYCOSYLTRANSFERASE FTSW-RELATED"/>
    <property type="match status" value="1"/>
</dbReference>
<evidence type="ECO:0000256" key="10">
    <source>
        <dbReference type="ARBA" id="ARBA00033270"/>
    </source>
</evidence>
<keyword evidence="8 18" id="KW-0472">Membrane</keyword>
<dbReference type="RefSeq" id="WP_248004666.1">
    <property type="nucleotide sequence ID" value="NZ_JBBMEY010000007.1"/>
</dbReference>
<evidence type="ECO:0000256" key="13">
    <source>
        <dbReference type="ARBA" id="ARBA00041418"/>
    </source>
</evidence>
<keyword evidence="4 18" id="KW-0812">Transmembrane</keyword>
<keyword evidence="6" id="KW-0573">Peptidoglycan synthesis</keyword>
<keyword evidence="3" id="KW-0808">Transferase</keyword>
<evidence type="ECO:0000256" key="4">
    <source>
        <dbReference type="ARBA" id="ARBA00022692"/>
    </source>
</evidence>
<feature type="transmembrane region" description="Helical" evidence="18">
    <location>
        <begin position="344"/>
        <end position="365"/>
    </location>
</feature>
<dbReference type="Proteomes" id="UP001478133">
    <property type="component" value="Unassembled WGS sequence"/>
</dbReference>
<feature type="region of interest" description="Disordered" evidence="17">
    <location>
        <begin position="1"/>
        <end position="31"/>
    </location>
</feature>
<feature type="transmembrane region" description="Helical" evidence="18">
    <location>
        <begin position="136"/>
        <end position="159"/>
    </location>
</feature>
<evidence type="ECO:0000256" key="17">
    <source>
        <dbReference type="SAM" id="MobiDB-lite"/>
    </source>
</evidence>
<evidence type="ECO:0000256" key="2">
    <source>
        <dbReference type="ARBA" id="ARBA00022676"/>
    </source>
</evidence>
<evidence type="ECO:0000256" key="14">
    <source>
        <dbReference type="ARBA" id="ARBA00044770"/>
    </source>
</evidence>
<evidence type="ECO:0000256" key="8">
    <source>
        <dbReference type="ARBA" id="ARBA00023136"/>
    </source>
</evidence>
<evidence type="ECO:0000256" key="7">
    <source>
        <dbReference type="ARBA" id="ARBA00022989"/>
    </source>
</evidence>
<keyword evidence="20" id="KW-1185">Reference proteome</keyword>
<evidence type="ECO:0000313" key="19">
    <source>
        <dbReference type="EMBL" id="MEQ2564949.1"/>
    </source>
</evidence>
<keyword evidence="2" id="KW-0328">Glycosyltransferase</keyword>
<comment type="subcellular location">
    <subcellularLocation>
        <location evidence="1">Membrane</location>
        <topology evidence="1">Multi-pass membrane protein</topology>
    </subcellularLocation>
</comment>
<evidence type="ECO:0000256" key="9">
    <source>
        <dbReference type="ARBA" id="ARBA00032370"/>
    </source>
</evidence>
<dbReference type="EMBL" id="JBBMFI010000003">
    <property type="protein sequence ID" value="MEQ2564949.1"/>
    <property type="molecule type" value="Genomic_DNA"/>
</dbReference>
<evidence type="ECO:0000256" key="18">
    <source>
        <dbReference type="SAM" id="Phobius"/>
    </source>
</evidence>
<comment type="caution">
    <text evidence="19">The sequence shown here is derived from an EMBL/GenBank/DDBJ whole genome shotgun (WGS) entry which is preliminary data.</text>
</comment>
<keyword evidence="7 18" id="KW-1133">Transmembrane helix</keyword>
<evidence type="ECO:0000313" key="20">
    <source>
        <dbReference type="Proteomes" id="UP001478133"/>
    </source>
</evidence>
<dbReference type="InterPro" id="IPR001182">
    <property type="entry name" value="FtsW/RodA"/>
</dbReference>
<organism evidence="19 20">
    <name type="scientific">Ruminococcoides intestinihominis</name>
    <dbReference type="NCBI Taxonomy" id="3133161"/>
    <lineage>
        <taxon>Bacteria</taxon>
        <taxon>Bacillati</taxon>
        <taxon>Bacillota</taxon>
        <taxon>Clostridia</taxon>
        <taxon>Eubacteriales</taxon>
        <taxon>Oscillospiraceae</taxon>
        <taxon>Ruminococcoides</taxon>
    </lineage>
</organism>
<evidence type="ECO:0000256" key="6">
    <source>
        <dbReference type="ARBA" id="ARBA00022984"/>
    </source>
</evidence>
<evidence type="ECO:0000256" key="16">
    <source>
        <dbReference type="ARBA" id="ARBA00049966"/>
    </source>
</evidence>
<feature type="transmembrane region" description="Helical" evidence="18">
    <location>
        <begin position="220"/>
        <end position="244"/>
    </location>
</feature>
<feature type="transmembrane region" description="Helical" evidence="18">
    <location>
        <begin position="171"/>
        <end position="190"/>
    </location>
</feature>
<feature type="compositionally biased region" description="Basic and acidic residues" evidence="17">
    <location>
        <begin position="1"/>
        <end position="20"/>
    </location>
</feature>
<evidence type="ECO:0000256" key="1">
    <source>
        <dbReference type="ARBA" id="ARBA00004141"/>
    </source>
</evidence>
<protein>
    <recommendedName>
        <fullName evidence="12">Probable peptidoglycan glycosyltransferase FtsW</fullName>
        <ecNumber evidence="14">2.4.99.28</ecNumber>
    </recommendedName>
    <alternativeName>
        <fullName evidence="13">Cell division protein FtsW</fullName>
    </alternativeName>
    <alternativeName>
        <fullName evidence="10">Cell wall polymerase</fullName>
    </alternativeName>
    <alternativeName>
        <fullName evidence="9">Peptidoglycan polymerase</fullName>
    </alternativeName>
</protein>
<comment type="similarity">
    <text evidence="11">Belongs to the SEDS family. FtsW subfamily.</text>
</comment>
<reference evidence="19 20" key="1">
    <citation type="submission" date="2024-03" db="EMBL/GenBank/DDBJ databases">
        <title>Human intestinal bacterial collection.</title>
        <authorList>
            <person name="Pauvert C."/>
            <person name="Hitch T.C.A."/>
            <person name="Clavel T."/>
        </authorList>
    </citation>
    <scope>NUCLEOTIDE SEQUENCE [LARGE SCALE GENOMIC DNA]</scope>
    <source>
        <strain evidence="19 20">CLA-AP-H18</strain>
    </source>
</reference>
<feature type="transmembrane region" description="Helical" evidence="18">
    <location>
        <begin position="377"/>
        <end position="398"/>
    </location>
</feature>
<evidence type="ECO:0000256" key="12">
    <source>
        <dbReference type="ARBA" id="ARBA00041185"/>
    </source>
</evidence>
<sequence>MSSETLKRMSNERQRYDSRGRTRRKNAPPKKRKRISFSIGMGIDLPFLIILLVLLVTGLIMMFSASYAVAYYNQGDSFFFLKRQLIFAVIGFVLMMGISYIDYHSLHHLCYVFLGLSYLALFLVLLLPPVNNVHRWIGVGGYGIQASEFSKFAIVLFLAHWGSLYYDKMSTIKYGVVPALAVFVSTAVLLVLEPHYSGIVIILLLTVVMLYLAGINTKWIAVAGVAVVIAFLIAWVTGLLSYAMTRMEGWGQALEYTTEDMWQTTWQTRNSLYAIGSGGLFGLGLGNSRQKYGYLPEPQNDFIFAVVCEELGLVGAIVILIIFAALVYRGVKIALKAPDRFGKLLGIGLISQIGIQVILNIFVITDWLPNTGISLPFFSYGGSSLVVLMAQMGVILSISRHSNIEKA</sequence>
<name>A0ABV1HRJ9_9FIRM</name>
<evidence type="ECO:0000256" key="11">
    <source>
        <dbReference type="ARBA" id="ARBA00038053"/>
    </source>
</evidence>
<feature type="compositionally biased region" description="Basic residues" evidence="17">
    <location>
        <begin position="21"/>
        <end position="31"/>
    </location>
</feature>
<dbReference type="Pfam" id="PF01098">
    <property type="entry name" value="FTSW_RODA_SPOVE"/>
    <property type="match status" value="1"/>
</dbReference>
<dbReference type="PANTHER" id="PTHR30474">
    <property type="entry name" value="CELL CYCLE PROTEIN"/>
    <property type="match status" value="1"/>
</dbReference>
<comment type="catalytic activity">
    <reaction evidence="15">
        <text>[GlcNAc-(1-&gt;4)-Mur2Ac(oyl-L-Ala-gamma-D-Glu-L-Lys-D-Ala-D-Ala)](n)-di-trans,octa-cis-undecaprenyl diphosphate + beta-D-GlcNAc-(1-&gt;4)-Mur2Ac(oyl-L-Ala-gamma-D-Glu-L-Lys-D-Ala-D-Ala)-di-trans,octa-cis-undecaprenyl diphosphate = [GlcNAc-(1-&gt;4)-Mur2Ac(oyl-L-Ala-gamma-D-Glu-L-Lys-D-Ala-D-Ala)](n+1)-di-trans,octa-cis-undecaprenyl diphosphate + di-trans,octa-cis-undecaprenyl diphosphate + H(+)</text>
        <dbReference type="Rhea" id="RHEA:23708"/>
        <dbReference type="Rhea" id="RHEA-COMP:9602"/>
        <dbReference type="Rhea" id="RHEA-COMP:9603"/>
        <dbReference type="ChEBI" id="CHEBI:15378"/>
        <dbReference type="ChEBI" id="CHEBI:58405"/>
        <dbReference type="ChEBI" id="CHEBI:60033"/>
        <dbReference type="ChEBI" id="CHEBI:78435"/>
        <dbReference type="EC" id="2.4.99.28"/>
    </reaction>
</comment>
<keyword evidence="5" id="KW-0133">Cell shape</keyword>
<feature type="transmembrane region" description="Helical" evidence="18">
    <location>
        <begin position="302"/>
        <end position="328"/>
    </location>
</feature>
<gene>
    <name evidence="19" type="ORF">ABFO16_01710</name>
</gene>
<evidence type="ECO:0000256" key="3">
    <source>
        <dbReference type="ARBA" id="ARBA00022679"/>
    </source>
</evidence>
<comment type="function">
    <text evidence="16">Peptidoglycan polymerase that is essential for cell division.</text>
</comment>
<evidence type="ECO:0000256" key="5">
    <source>
        <dbReference type="ARBA" id="ARBA00022960"/>
    </source>
</evidence>
<dbReference type="EC" id="2.4.99.28" evidence="14"/>
<evidence type="ECO:0000256" key="15">
    <source>
        <dbReference type="ARBA" id="ARBA00049902"/>
    </source>
</evidence>